<evidence type="ECO:0000313" key="7">
    <source>
        <dbReference type="EMBL" id="NYH55626.1"/>
    </source>
</evidence>
<keyword evidence="4" id="KW-0547">Nucleotide-binding</keyword>
<dbReference type="GO" id="GO:0046677">
    <property type="term" value="P:response to antibiotic"/>
    <property type="evidence" value="ECO:0007669"/>
    <property type="project" value="UniProtKB-KW"/>
</dbReference>
<dbReference type="SUPFAM" id="SSF52540">
    <property type="entry name" value="P-loop containing nucleoside triphosphate hydrolases"/>
    <property type="match status" value="1"/>
</dbReference>
<organism evidence="7 8">
    <name type="scientific">Nocardiopsis sinuspersici</name>
    <dbReference type="NCBI Taxonomy" id="501010"/>
    <lineage>
        <taxon>Bacteria</taxon>
        <taxon>Bacillati</taxon>
        <taxon>Actinomycetota</taxon>
        <taxon>Actinomycetes</taxon>
        <taxon>Streptosporangiales</taxon>
        <taxon>Nocardiopsidaceae</taxon>
        <taxon>Nocardiopsis</taxon>
    </lineage>
</organism>
<reference evidence="7 8" key="1">
    <citation type="submission" date="2020-07" db="EMBL/GenBank/DDBJ databases">
        <title>Sequencing the genomes of 1000 actinobacteria strains.</title>
        <authorList>
            <person name="Klenk H.-P."/>
        </authorList>
    </citation>
    <scope>NUCLEOTIDE SEQUENCE [LARGE SCALE GENOMIC DNA]</scope>
    <source>
        <strain evidence="7 8">DSM 45278</strain>
    </source>
</reference>
<keyword evidence="5" id="KW-0067">ATP-binding</keyword>
<comment type="subcellular location">
    <subcellularLocation>
        <location evidence="1">Cell membrane</location>
        <topology evidence="1">Peripheral membrane protein</topology>
    </subcellularLocation>
</comment>
<comment type="caution">
    <text evidence="7">The sequence shown here is derived from an EMBL/GenBank/DDBJ whole genome shotgun (WGS) entry which is preliminary data.</text>
</comment>
<evidence type="ECO:0000256" key="1">
    <source>
        <dbReference type="ARBA" id="ARBA00004202"/>
    </source>
</evidence>
<dbReference type="PANTHER" id="PTHR42711:SF5">
    <property type="entry name" value="ABC TRANSPORTER ATP-BINDING PROTEIN NATA"/>
    <property type="match status" value="1"/>
</dbReference>
<evidence type="ECO:0000256" key="6">
    <source>
        <dbReference type="ARBA" id="ARBA00023251"/>
    </source>
</evidence>
<dbReference type="InterPro" id="IPR050763">
    <property type="entry name" value="ABC_transporter_ATP-binding"/>
</dbReference>
<dbReference type="GO" id="GO:0005524">
    <property type="term" value="F:ATP binding"/>
    <property type="evidence" value="ECO:0007669"/>
    <property type="project" value="UniProtKB-KW"/>
</dbReference>
<name>A0A7Y9XH06_9ACTN</name>
<evidence type="ECO:0000256" key="2">
    <source>
        <dbReference type="ARBA" id="ARBA00005417"/>
    </source>
</evidence>
<dbReference type="AlphaFoldDB" id="A0A7Y9XH06"/>
<dbReference type="InterPro" id="IPR027417">
    <property type="entry name" value="P-loop_NTPase"/>
</dbReference>
<dbReference type="Gene3D" id="3.40.50.300">
    <property type="entry name" value="P-loop containing nucleotide triphosphate hydrolases"/>
    <property type="match status" value="1"/>
</dbReference>
<accession>A0A7Y9XH06</accession>
<proteinExistence type="inferred from homology"/>
<evidence type="ECO:0000256" key="3">
    <source>
        <dbReference type="ARBA" id="ARBA00022448"/>
    </source>
</evidence>
<protein>
    <submittedName>
        <fullName evidence="7">ABC-type multidrug transport system ATPase subunit</fullName>
    </submittedName>
</protein>
<dbReference type="PANTHER" id="PTHR42711">
    <property type="entry name" value="ABC TRANSPORTER ATP-BINDING PROTEIN"/>
    <property type="match status" value="1"/>
</dbReference>
<dbReference type="RefSeq" id="WP_218908848.1">
    <property type="nucleotide sequence ID" value="NZ_JACCHL010000001.1"/>
</dbReference>
<sequence>MTIIEVKDLVKHYRRVEAVNGVSFTVARGEVFGLLGRNGAGDGRSCRARRSRTP</sequence>
<gene>
    <name evidence="7" type="ORF">HNR06_005215</name>
</gene>
<comment type="similarity">
    <text evidence="2">Belongs to the ABC transporter superfamily.</text>
</comment>
<keyword evidence="6" id="KW-0046">Antibiotic resistance</keyword>
<evidence type="ECO:0000313" key="8">
    <source>
        <dbReference type="Proteomes" id="UP000584931"/>
    </source>
</evidence>
<dbReference type="EMBL" id="JACCHL010000001">
    <property type="protein sequence ID" value="NYH55626.1"/>
    <property type="molecule type" value="Genomic_DNA"/>
</dbReference>
<keyword evidence="3" id="KW-0813">Transport</keyword>
<dbReference type="Proteomes" id="UP000584931">
    <property type="component" value="Unassembled WGS sequence"/>
</dbReference>
<evidence type="ECO:0000256" key="5">
    <source>
        <dbReference type="ARBA" id="ARBA00022840"/>
    </source>
</evidence>
<dbReference type="GO" id="GO:0005886">
    <property type="term" value="C:plasma membrane"/>
    <property type="evidence" value="ECO:0007669"/>
    <property type="project" value="UniProtKB-SubCell"/>
</dbReference>
<evidence type="ECO:0000256" key="4">
    <source>
        <dbReference type="ARBA" id="ARBA00022741"/>
    </source>
</evidence>